<gene>
    <name evidence="1" type="ORF">SAMN04488069_111145</name>
</gene>
<dbReference type="Proteomes" id="UP000199249">
    <property type="component" value="Unassembled WGS sequence"/>
</dbReference>
<evidence type="ECO:0000313" key="1">
    <source>
        <dbReference type="EMBL" id="SDY68203.1"/>
    </source>
</evidence>
<evidence type="ECO:0000313" key="2">
    <source>
        <dbReference type="Proteomes" id="UP000199249"/>
    </source>
</evidence>
<reference evidence="2" key="1">
    <citation type="submission" date="2016-10" db="EMBL/GenBank/DDBJ databases">
        <authorList>
            <person name="Varghese N."/>
            <person name="Submissions S."/>
        </authorList>
    </citation>
    <scope>NUCLEOTIDE SEQUENCE [LARGE SCALE GENOMIC DNA]</scope>
    <source>
        <strain evidence="2">CGMCC 1.8975</strain>
    </source>
</reference>
<name>A0A1H3LV44_9BACT</name>
<organism evidence="1 2">
    <name type="scientific">Hymenobacter psychrophilus</name>
    <dbReference type="NCBI Taxonomy" id="651662"/>
    <lineage>
        <taxon>Bacteria</taxon>
        <taxon>Pseudomonadati</taxon>
        <taxon>Bacteroidota</taxon>
        <taxon>Cytophagia</taxon>
        <taxon>Cytophagales</taxon>
        <taxon>Hymenobacteraceae</taxon>
        <taxon>Hymenobacter</taxon>
    </lineage>
</organism>
<keyword evidence="2" id="KW-1185">Reference proteome</keyword>
<dbReference type="AlphaFoldDB" id="A0A1H3LV44"/>
<protein>
    <recommendedName>
        <fullName evidence="3">Lipocalin-like domain-containing protein</fullName>
    </recommendedName>
</protein>
<dbReference type="EMBL" id="FNOV01000011">
    <property type="protein sequence ID" value="SDY68203.1"/>
    <property type="molecule type" value="Genomic_DNA"/>
</dbReference>
<accession>A0A1H3LV44</accession>
<evidence type="ECO:0008006" key="3">
    <source>
        <dbReference type="Google" id="ProtNLM"/>
    </source>
</evidence>
<dbReference type="RefSeq" id="WP_092742102.1">
    <property type="nucleotide sequence ID" value="NZ_FNOV01000011.1"/>
</dbReference>
<proteinExistence type="predicted"/>
<sequence length="143" mass="15902">MKPTLLLRLAAIALLGACTKQDTPPDDRNLLIGKDWMRSGGTITSNGTVKDVYADLSPCDQDDFLRFEEADRLLYDEGLSRCNPATPQTLEGTWFLAEEGRLLNIDIGSGLRGERQITELTESRLSLSYTSAGKLYVLSFTRR</sequence>
<dbReference type="OrthoDB" id="882093at2"/>